<comment type="caution">
    <text evidence="2">The sequence shown here is derived from an EMBL/GenBank/DDBJ whole genome shotgun (WGS) entry which is preliminary data.</text>
</comment>
<dbReference type="OrthoDB" id="9793746at2"/>
<organism evidence="2 3">
    <name type="scientific">Candidatus Photodesmus blepharonis</name>
    <dbReference type="NCBI Taxonomy" id="1179155"/>
    <lineage>
        <taxon>Bacteria</taxon>
        <taxon>Pseudomonadati</taxon>
        <taxon>Pseudomonadota</taxon>
        <taxon>Gammaproteobacteria</taxon>
        <taxon>Vibrionales</taxon>
        <taxon>Vibrionaceae</taxon>
        <taxon>Candidatus Photodesmus</taxon>
    </lineage>
</organism>
<dbReference type="Proteomes" id="UP000053784">
    <property type="component" value="Unassembled WGS sequence"/>
</dbReference>
<dbReference type="PANTHER" id="PTHR37308">
    <property type="entry name" value="INTEGRAL MEMBRANE PROTEIN"/>
    <property type="match status" value="1"/>
</dbReference>
<name>A0A084CMJ6_9GAMM</name>
<dbReference type="EMBL" id="JGVK01000028">
    <property type="protein sequence ID" value="KEY91025.1"/>
    <property type="molecule type" value="Genomic_DNA"/>
</dbReference>
<reference evidence="2 3" key="1">
    <citation type="submission" date="2014-03" db="EMBL/GenBank/DDBJ databases">
        <title>Selection and divergence in the genomes of co-occurring obligate luminous symbionts with specific hosts.</title>
        <authorList>
            <person name="Hendry T.A."/>
            <person name="de Wet J.R."/>
            <person name="Dunlap P.V."/>
        </authorList>
    </citation>
    <scope>NUCLEOTIDE SEQUENCE [LARGE SCALE GENOMIC DNA]</scope>
    <source>
        <strain evidence="2 3">Ppalp.1</strain>
    </source>
</reference>
<evidence type="ECO:0000256" key="1">
    <source>
        <dbReference type="SAM" id="Phobius"/>
    </source>
</evidence>
<feature type="transmembrane region" description="Helical" evidence="1">
    <location>
        <begin position="194"/>
        <end position="219"/>
    </location>
</feature>
<keyword evidence="1" id="KW-0472">Membrane</keyword>
<dbReference type="PANTHER" id="PTHR37308:SF1">
    <property type="entry name" value="POLYPRENYL-PHOSPHATE TRANSPORTER"/>
    <property type="match status" value="1"/>
</dbReference>
<evidence type="ECO:0000313" key="3">
    <source>
        <dbReference type="Proteomes" id="UP000053784"/>
    </source>
</evidence>
<feature type="transmembrane region" description="Helical" evidence="1">
    <location>
        <begin position="151"/>
        <end position="182"/>
    </location>
</feature>
<feature type="transmembrane region" description="Helical" evidence="1">
    <location>
        <begin position="279"/>
        <end position="298"/>
    </location>
</feature>
<feature type="transmembrane region" description="Helical" evidence="1">
    <location>
        <begin position="126"/>
        <end position="145"/>
    </location>
</feature>
<dbReference type="Pfam" id="PF04018">
    <property type="entry name" value="VCA0040-like"/>
    <property type="match status" value="1"/>
</dbReference>
<dbReference type="InterPro" id="IPR007163">
    <property type="entry name" value="VCA0040-like"/>
</dbReference>
<proteinExistence type="predicted"/>
<dbReference type="eggNOG" id="COG2035">
    <property type="taxonomic scope" value="Bacteria"/>
</dbReference>
<keyword evidence="1" id="KW-1133">Transmembrane helix</keyword>
<keyword evidence="1" id="KW-0812">Transmembrane</keyword>
<gene>
    <name evidence="2" type="ORF">CF67_05005</name>
</gene>
<accession>A0A084CMJ6</accession>
<sequence length="304" mass="33600">MNYFGVFLKGILMGAADVVPGVSGGTIAFIAGIYDILLKSIRSINLGFISVWKKDGFKNAFEYINGFFLIALLGGILIGILTLAKLVSWLLVSNPIQTWSFFFGLILISAFHMFRQMKKQCSFFRFLFLVFGGVFAYVITMLRPLQFEFTGIAILFAGSLAICAMILPGISGSLVLIFLGMYTPMLEAVKSFQIDTLVLFLLGCVGGLLSFARLIYFFINKFRDVTLLFLSGLMLGSLPKLWPWKITVSWRIDANGELTPFLEKNLSPFEFEIVSAQPAQLGSAVIFMFCAVGLVLGLEKISKG</sequence>
<keyword evidence="3" id="KW-1185">Reference proteome</keyword>
<feature type="transmembrane region" description="Helical" evidence="1">
    <location>
        <begin position="63"/>
        <end position="84"/>
    </location>
</feature>
<dbReference type="AlphaFoldDB" id="A0A084CMJ6"/>
<feature type="transmembrane region" description="Helical" evidence="1">
    <location>
        <begin position="6"/>
        <end position="34"/>
    </location>
</feature>
<protein>
    <submittedName>
        <fullName evidence="2">Membrane protein</fullName>
    </submittedName>
</protein>
<feature type="transmembrane region" description="Helical" evidence="1">
    <location>
        <begin position="96"/>
        <end position="114"/>
    </location>
</feature>
<dbReference type="RefSeq" id="WP_034414790.1">
    <property type="nucleotide sequence ID" value="NZ_JGVK01000028.1"/>
</dbReference>
<evidence type="ECO:0000313" key="2">
    <source>
        <dbReference type="EMBL" id="KEY91025.1"/>
    </source>
</evidence>